<evidence type="ECO:0000313" key="3">
    <source>
        <dbReference type="Proteomes" id="UP001146793"/>
    </source>
</evidence>
<dbReference type="Proteomes" id="UP001146793">
    <property type="component" value="Unassembled WGS sequence"/>
</dbReference>
<dbReference type="EMBL" id="JANTQA010000033">
    <property type="protein sequence ID" value="KAJ3437938.1"/>
    <property type="molecule type" value="Genomic_DNA"/>
</dbReference>
<reference evidence="2" key="1">
    <citation type="submission" date="2022-08" db="EMBL/GenBank/DDBJ databases">
        <title>Novel sulphate-reducing endosymbionts in the free-living metamonad Anaeramoeba.</title>
        <authorList>
            <person name="Jerlstrom-Hultqvist J."/>
            <person name="Cepicka I."/>
            <person name="Gallot-Lavallee L."/>
            <person name="Salas-Leiva D."/>
            <person name="Curtis B.A."/>
            <person name="Zahonova K."/>
            <person name="Pipaliya S."/>
            <person name="Dacks J."/>
            <person name="Roger A.J."/>
        </authorList>
    </citation>
    <scope>NUCLEOTIDE SEQUENCE</scope>
    <source>
        <strain evidence="2">Busselton2</strain>
    </source>
</reference>
<name>A0AAV7Z875_9EUKA</name>
<sequence length="416" mass="50870">MTRRIYTMNPKRNQKTRNQKNCYKTKQPLYEQKSEIASLKRKIKELEKENKILKENCQKWRDEWLKSDERKTKQLDYTVEKLKSNLEEKRKENQDKTKRIKELEERISELENGNQKNSGNNVSSLIQKDLQKIFKNNQAKIRDNIKKLIQETCYFPQEISKIIYKFYNYNVNIFHAKWMSYLESLNFQEIPKICQFGFLQKNFLQWYMECHDELYLKEETKTKIILDFLVLQKIKPIEQIYNEMKEYFGSEFLSNYFNHKEIDFTKYLFWEKQSIIFHESSEKLFLKVIENNQVPQNSVLAFNNFFKQKNFEIKKYFFFFQLFSHLYTIFWNSFGFRNHIITFEYTCKILDQQKTKIINGELMQFDSKIQQFNPQKHQQLFKKDKIQENERVVVCIPIIYSIHSSKILRKALVIKC</sequence>
<gene>
    <name evidence="2" type="ORF">M0812_17116</name>
</gene>
<keyword evidence="1" id="KW-0175">Coiled coil</keyword>
<evidence type="ECO:0000256" key="1">
    <source>
        <dbReference type="SAM" id="Coils"/>
    </source>
</evidence>
<accession>A0AAV7Z875</accession>
<proteinExistence type="predicted"/>
<feature type="coiled-coil region" evidence="1">
    <location>
        <begin position="29"/>
        <end position="120"/>
    </location>
</feature>
<protein>
    <submittedName>
        <fullName evidence="2">Structural maintenance of chromosomes protein</fullName>
    </submittedName>
</protein>
<organism evidence="2 3">
    <name type="scientific">Anaeramoeba flamelloides</name>
    <dbReference type="NCBI Taxonomy" id="1746091"/>
    <lineage>
        <taxon>Eukaryota</taxon>
        <taxon>Metamonada</taxon>
        <taxon>Anaeramoebidae</taxon>
        <taxon>Anaeramoeba</taxon>
    </lineage>
</organism>
<comment type="caution">
    <text evidence="2">The sequence shown here is derived from an EMBL/GenBank/DDBJ whole genome shotgun (WGS) entry which is preliminary data.</text>
</comment>
<evidence type="ECO:0000313" key="2">
    <source>
        <dbReference type="EMBL" id="KAJ3437938.1"/>
    </source>
</evidence>
<dbReference type="AlphaFoldDB" id="A0AAV7Z875"/>